<reference evidence="3 4" key="1">
    <citation type="submission" date="2017-05" db="EMBL/GenBank/DDBJ databases">
        <authorList>
            <person name="Varghese N."/>
            <person name="Submissions S."/>
        </authorList>
    </citation>
    <scope>NUCLEOTIDE SEQUENCE [LARGE SCALE GENOMIC DNA]</scope>
    <source>
        <strain evidence="3 4">DSM 19036</strain>
    </source>
</reference>
<keyword evidence="4" id="KW-1185">Reference proteome</keyword>
<dbReference type="SUPFAM" id="SSF56059">
    <property type="entry name" value="Glutathione synthetase ATP-binding domain-like"/>
    <property type="match status" value="1"/>
</dbReference>
<evidence type="ECO:0000313" key="4">
    <source>
        <dbReference type="Proteomes" id="UP000320300"/>
    </source>
</evidence>
<dbReference type="GO" id="GO:0005737">
    <property type="term" value="C:cytoplasm"/>
    <property type="evidence" value="ECO:0007669"/>
    <property type="project" value="TreeGrafter"/>
</dbReference>
<name>A0A521FSK8_9SPHI</name>
<dbReference type="Proteomes" id="UP000320300">
    <property type="component" value="Unassembled WGS sequence"/>
</dbReference>
<keyword evidence="1" id="KW-0067">ATP-binding</keyword>
<proteinExistence type="predicted"/>
<evidence type="ECO:0000256" key="1">
    <source>
        <dbReference type="PROSITE-ProRule" id="PRU00409"/>
    </source>
</evidence>
<dbReference type="GO" id="GO:0046872">
    <property type="term" value="F:metal ion binding"/>
    <property type="evidence" value="ECO:0007669"/>
    <property type="project" value="InterPro"/>
</dbReference>
<protein>
    <submittedName>
        <fullName evidence="3">ATP-GRASP peptide maturase, grasp-with-spasm system</fullName>
    </submittedName>
</protein>
<keyword evidence="1" id="KW-0547">Nucleotide-binding</keyword>
<dbReference type="AlphaFoldDB" id="A0A521FSK8"/>
<sequence length="325" mass="37389">MILILTTHGDHSTDQTIDWLTHYKAKYQRININDLLVDQTISYKIDSTQDEFTINNKSSKDFTVIWFRKSGVFRSSYLMLKSKSILKDQLSSFLSFEYAAFVQSLKISFKNVTWLCDIESVEALDKTKQLILASKAGLDIPKSLITNDKNCAAEFVKKLNGKSIIKPLAESEIFNAGDAKYSISPKLLTQIFFKALKTKKFLPSLIQEYLDKDIELRIFFLDGDCYAMAIFSQLDNQTKIDYRNYNFDKPNRYVPYALPTTVIENLKCFMRDVGLNTGSIDMIKTKCGRMVFLEVNPKGQYDMLSNPCNYFLEEKIAKSLINKLN</sequence>
<feature type="domain" description="ATP-grasp" evidence="2">
    <location>
        <begin position="130"/>
        <end position="325"/>
    </location>
</feature>
<dbReference type="InterPro" id="IPR026455">
    <property type="entry name" value="GRASP_w_spasm"/>
</dbReference>
<dbReference type="PANTHER" id="PTHR21621:SF0">
    <property type="entry name" value="BETA-CITRYLGLUTAMATE SYNTHASE B-RELATED"/>
    <property type="match status" value="1"/>
</dbReference>
<dbReference type="RefSeq" id="WP_142531218.1">
    <property type="nucleotide sequence ID" value="NZ_CBCSJO010000017.1"/>
</dbReference>
<dbReference type="NCBIfam" id="TIGR04192">
    <property type="entry name" value="GRASP_w_spasm"/>
    <property type="match status" value="1"/>
</dbReference>
<gene>
    <name evidence="3" type="ORF">SAMN06265348_12019</name>
</gene>
<evidence type="ECO:0000313" key="3">
    <source>
        <dbReference type="EMBL" id="SMO99142.1"/>
    </source>
</evidence>
<dbReference type="GO" id="GO:0005524">
    <property type="term" value="F:ATP binding"/>
    <property type="evidence" value="ECO:0007669"/>
    <property type="project" value="UniProtKB-UniRule"/>
</dbReference>
<evidence type="ECO:0000259" key="2">
    <source>
        <dbReference type="PROSITE" id="PS50975"/>
    </source>
</evidence>
<dbReference type="PANTHER" id="PTHR21621">
    <property type="entry name" value="RIBOSOMAL PROTEIN S6 MODIFICATION PROTEIN"/>
    <property type="match status" value="1"/>
</dbReference>
<dbReference type="GO" id="GO:0009432">
    <property type="term" value="P:SOS response"/>
    <property type="evidence" value="ECO:0007669"/>
    <property type="project" value="TreeGrafter"/>
</dbReference>
<dbReference type="Gene3D" id="3.30.470.20">
    <property type="entry name" value="ATP-grasp fold, B domain"/>
    <property type="match status" value="1"/>
</dbReference>
<accession>A0A521FSK8</accession>
<organism evidence="3 4">
    <name type="scientific">Pedobacter westerhofensis</name>
    <dbReference type="NCBI Taxonomy" id="425512"/>
    <lineage>
        <taxon>Bacteria</taxon>
        <taxon>Pseudomonadati</taxon>
        <taxon>Bacteroidota</taxon>
        <taxon>Sphingobacteriia</taxon>
        <taxon>Sphingobacteriales</taxon>
        <taxon>Sphingobacteriaceae</taxon>
        <taxon>Pedobacter</taxon>
    </lineage>
</organism>
<dbReference type="EMBL" id="FXTN01000020">
    <property type="protein sequence ID" value="SMO99142.1"/>
    <property type="molecule type" value="Genomic_DNA"/>
</dbReference>
<dbReference type="GO" id="GO:0018169">
    <property type="term" value="F:ribosomal S6-glutamic acid ligase activity"/>
    <property type="evidence" value="ECO:0007669"/>
    <property type="project" value="TreeGrafter"/>
</dbReference>
<dbReference type="InterPro" id="IPR011761">
    <property type="entry name" value="ATP-grasp"/>
</dbReference>
<dbReference type="PROSITE" id="PS50975">
    <property type="entry name" value="ATP_GRASP"/>
    <property type="match status" value="1"/>
</dbReference>
<dbReference type="OrthoDB" id="583309at2"/>